<evidence type="ECO:0000313" key="2">
    <source>
        <dbReference type="EMBL" id="TSJ79359.1"/>
    </source>
</evidence>
<keyword evidence="2" id="KW-0808">Transferase</keyword>
<dbReference type="GO" id="GO:0008757">
    <property type="term" value="F:S-adenosylmethionine-dependent methyltransferase activity"/>
    <property type="evidence" value="ECO:0007669"/>
    <property type="project" value="InterPro"/>
</dbReference>
<dbReference type="SUPFAM" id="SSF53335">
    <property type="entry name" value="S-adenosyl-L-methionine-dependent methyltransferases"/>
    <property type="match status" value="1"/>
</dbReference>
<dbReference type="GO" id="GO:0032259">
    <property type="term" value="P:methylation"/>
    <property type="evidence" value="ECO:0007669"/>
    <property type="project" value="UniProtKB-KW"/>
</dbReference>
<proteinExistence type="predicted"/>
<evidence type="ECO:0000313" key="3">
    <source>
        <dbReference type="Proteomes" id="UP000315648"/>
    </source>
</evidence>
<protein>
    <submittedName>
        <fullName evidence="2">Class I SAM-dependent methyltransferase</fullName>
    </submittedName>
</protein>
<dbReference type="EMBL" id="VMBG01000001">
    <property type="protein sequence ID" value="TSJ79359.1"/>
    <property type="molecule type" value="Genomic_DNA"/>
</dbReference>
<dbReference type="Pfam" id="PF08241">
    <property type="entry name" value="Methyltransf_11"/>
    <property type="match status" value="1"/>
</dbReference>
<organism evidence="2 3">
    <name type="scientific">Rariglobus hedericola</name>
    <dbReference type="NCBI Taxonomy" id="2597822"/>
    <lineage>
        <taxon>Bacteria</taxon>
        <taxon>Pseudomonadati</taxon>
        <taxon>Verrucomicrobiota</taxon>
        <taxon>Opitutia</taxon>
        <taxon>Opitutales</taxon>
        <taxon>Opitutaceae</taxon>
        <taxon>Rariglobus</taxon>
    </lineage>
</organism>
<dbReference type="Gene3D" id="3.40.50.150">
    <property type="entry name" value="Vaccinia Virus protein VP39"/>
    <property type="match status" value="1"/>
</dbReference>
<dbReference type="OrthoDB" id="9757640at2"/>
<comment type="caution">
    <text evidence="2">The sequence shown here is derived from an EMBL/GenBank/DDBJ whole genome shotgun (WGS) entry which is preliminary data.</text>
</comment>
<accession>A0A556QRW1</accession>
<dbReference type="InterPro" id="IPR029063">
    <property type="entry name" value="SAM-dependent_MTases_sf"/>
</dbReference>
<reference evidence="2 3" key="1">
    <citation type="submission" date="2019-07" db="EMBL/GenBank/DDBJ databases">
        <title>Description of 53C-WASEF.</title>
        <authorList>
            <person name="Pitt A."/>
            <person name="Hahn M.W."/>
        </authorList>
    </citation>
    <scope>NUCLEOTIDE SEQUENCE [LARGE SCALE GENOMIC DNA]</scope>
    <source>
        <strain evidence="2 3">53C-WASEF</strain>
    </source>
</reference>
<feature type="domain" description="Methyltransferase type 11" evidence="1">
    <location>
        <begin position="82"/>
        <end position="172"/>
    </location>
</feature>
<dbReference type="PANTHER" id="PTHR43861">
    <property type="entry name" value="TRANS-ACONITATE 2-METHYLTRANSFERASE-RELATED"/>
    <property type="match status" value="1"/>
</dbReference>
<gene>
    <name evidence="2" type="ORF">FPL22_08735</name>
</gene>
<dbReference type="AlphaFoldDB" id="A0A556QRW1"/>
<dbReference type="Proteomes" id="UP000315648">
    <property type="component" value="Unassembled WGS sequence"/>
</dbReference>
<dbReference type="InterPro" id="IPR013216">
    <property type="entry name" value="Methyltransf_11"/>
</dbReference>
<keyword evidence="2" id="KW-0489">Methyltransferase</keyword>
<keyword evidence="3" id="KW-1185">Reference proteome</keyword>
<dbReference type="PANTHER" id="PTHR43861:SF6">
    <property type="entry name" value="METHYLTRANSFERASE TYPE 11"/>
    <property type="match status" value="1"/>
</dbReference>
<dbReference type="CDD" id="cd02440">
    <property type="entry name" value="AdoMet_MTases"/>
    <property type="match status" value="1"/>
</dbReference>
<sequence length="283" mass="32984">MATQAVIKAERLGRGMRRATITWTELCVAWTLVNPRTVPMNAEEYANLERIEPTHWYYAGKREMVRRWISRARPPRREDLLLDCGAGTGLFAQEMQGICRVMVLDDHEEALRILKTRFGSEQILSLAGDRVPLPDESLDYVTALDVLEHVPDDAAVVSGFHRLLKKDGIVVITVPASMALWSDWDEALHHYRRYHRAQLRTLFDDSKWEVLQVNYTNIVVYPAVWLVRKWRRRFPLREDRPRSEDRLPPSWLNGMLKRVFVELAMVKIPFPFGVSLVLVARRR</sequence>
<name>A0A556QRW1_9BACT</name>
<evidence type="ECO:0000259" key="1">
    <source>
        <dbReference type="Pfam" id="PF08241"/>
    </source>
</evidence>